<gene>
    <name evidence="4" type="ORF">PCOR1329_LOCUS6327</name>
</gene>
<evidence type="ECO:0000313" key="5">
    <source>
        <dbReference type="Proteomes" id="UP001189429"/>
    </source>
</evidence>
<sequence>MAVRASRKGQTKKRFGASGSCVESWISEAMTGSVPFLKNRALIPSDVDPGFAYGRKAGTAGDMGRQDEEVAVQDKRCPVETASTRLSASTAGPVAESTVRLLKFGRRWESADPTELLARESEVLRALRSLREVYEEQRKAQDERPAECAAVYCPVQRRGLLTRRRGQVVESFGRRESGEWVLEPEEVLYLAERGALAVYAPAPEAAGDALASSPLGASEHLRRLTVPEVGAGGSFGRKASLALALGEAEPQIDICARAMGFRLAGAAAAAHGAFKFDVLAAAPPVHVCVAPGFEKDFPVACAHRDMIDARDERVRPGLGPPCTGDEQIEGAVAQRELHVVGPEERISWRDCCATPRSGGTWALARGAPGPNAAEALRVSLGREPGMVFAVADDACVHGGPAFLELTAMSRPGDAFPAARGPAAAAHSVSDSEDARGAVRPWPALEAARTPGADGAVALPDPAPLPAGPSSASRRTAAEAADQYAEILRYPQIDTYMGAIQWLRGVGVAIA</sequence>
<organism evidence="4 5">
    <name type="scientific">Prorocentrum cordatum</name>
    <dbReference type="NCBI Taxonomy" id="2364126"/>
    <lineage>
        <taxon>Eukaryota</taxon>
        <taxon>Sar</taxon>
        <taxon>Alveolata</taxon>
        <taxon>Dinophyceae</taxon>
        <taxon>Prorocentrales</taxon>
        <taxon>Prorocentraceae</taxon>
        <taxon>Prorocentrum</taxon>
    </lineage>
</organism>
<feature type="region of interest" description="Disordered" evidence="2">
    <location>
        <begin position="451"/>
        <end position="475"/>
    </location>
</feature>
<feature type="domain" description="tRNA-splicing endonuclease subunit Sen54 N-terminal" evidence="3">
    <location>
        <begin position="148"/>
        <end position="199"/>
    </location>
</feature>
<evidence type="ECO:0000313" key="4">
    <source>
        <dbReference type="EMBL" id="CAK0797158.1"/>
    </source>
</evidence>
<name>A0ABN9PZF1_9DINO</name>
<keyword evidence="1" id="KW-0175">Coiled coil</keyword>
<feature type="coiled-coil region" evidence="1">
    <location>
        <begin position="117"/>
        <end position="144"/>
    </location>
</feature>
<dbReference type="InterPro" id="IPR024336">
    <property type="entry name" value="tRNA_splic_suSen54_N"/>
</dbReference>
<reference evidence="4" key="1">
    <citation type="submission" date="2023-10" db="EMBL/GenBank/DDBJ databases">
        <authorList>
            <person name="Chen Y."/>
            <person name="Shah S."/>
            <person name="Dougan E. K."/>
            <person name="Thang M."/>
            <person name="Chan C."/>
        </authorList>
    </citation>
    <scope>NUCLEOTIDE SEQUENCE [LARGE SCALE GENOMIC DNA]</scope>
</reference>
<dbReference type="Proteomes" id="UP001189429">
    <property type="component" value="Unassembled WGS sequence"/>
</dbReference>
<evidence type="ECO:0000259" key="3">
    <source>
        <dbReference type="Pfam" id="PF12928"/>
    </source>
</evidence>
<accession>A0ABN9PZF1</accession>
<dbReference type="EMBL" id="CAUYUJ010001692">
    <property type="protein sequence ID" value="CAK0797158.1"/>
    <property type="molecule type" value="Genomic_DNA"/>
</dbReference>
<proteinExistence type="predicted"/>
<dbReference type="Pfam" id="PF12928">
    <property type="entry name" value="tRNA_int_end_N2"/>
    <property type="match status" value="1"/>
</dbReference>
<protein>
    <recommendedName>
        <fullName evidence="3">tRNA-splicing endonuclease subunit Sen54 N-terminal domain-containing protein</fullName>
    </recommendedName>
</protein>
<evidence type="ECO:0000256" key="2">
    <source>
        <dbReference type="SAM" id="MobiDB-lite"/>
    </source>
</evidence>
<keyword evidence="5" id="KW-1185">Reference proteome</keyword>
<comment type="caution">
    <text evidence="4">The sequence shown here is derived from an EMBL/GenBank/DDBJ whole genome shotgun (WGS) entry which is preliminary data.</text>
</comment>
<feature type="compositionally biased region" description="Low complexity" evidence="2">
    <location>
        <begin position="416"/>
        <end position="425"/>
    </location>
</feature>
<feature type="region of interest" description="Disordered" evidence="2">
    <location>
        <begin position="416"/>
        <end position="436"/>
    </location>
</feature>
<evidence type="ECO:0000256" key="1">
    <source>
        <dbReference type="SAM" id="Coils"/>
    </source>
</evidence>